<evidence type="ECO:0000313" key="1">
    <source>
        <dbReference type="EMBL" id="QCP47885.1"/>
    </source>
</evidence>
<evidence type="ECO:0000313" key="2">
    <source>
        <dbReference type="Proteomes" id="UP000298656"/>
    </source>
</evidence>
<keyword evidence="2" id="KW-1185">Reference proteome</keyword>
<proteinExistence type="predicted"/>
<accession>A0A4P8IK07</accession>
<sequence length="134" mass="15432">MKRNPKLRGIPVFNFIQEGVEAAAEASDFIIQKDQGSFEDYINKKAKELDHYILAIEKGDDVSYAAGEVHLVLAESDQFYLDAEFYFKDKAAKWVKKAVRGKAINIAWAFTQEYQQAIKEKKKITFDYERPTPC</sequence>
<dbReference type="EMBL" id="CP040077">
    <property type="protein sequence ID" value="QCP47885.1"/>
    <property type="molecule type" value="Genomic_DNA"/>
</dbReference>
<dbReference type="KEGG" id="tvl:FAZ95_01010"/>
<protein>
    <submittedName>
        <fullName evidence="1">Uncharacterized protein</fullName>
    </submittedName>
</protein>
<dbReference type="AlphaFoldDB" id="A0A4P8IK07"/>
<reference evidence="1 2" key="1">
    <citation type="submission" date="2019-05" db="EMBL/GenBank/DDBJ databases">
        <title>Burkholderia sp. DHOD12, isolated from subtropical forest soil.</title>
        <authorList>
            <person name="Gao Z.-H."/>
            <person name="Qiu L.-H."/>
        </authorList>
    </citation>
    <scope>NUCLEOTIDE SEQUENCE [LARGE SCALE GENOMIC DNA]</scope>
    <source>
        <strain evidence="1 2">DHOD12</strain>
    </source>
</reference>
<organism evidence="1 2">
    <name type="scientific">Trinickia violacea</name>
    <dbReference type="NCBI Taxonomy" id="2571746"/>
    <lineage>
        <taxon>Bacteria</taxon>
        <taxon>Pseudomonadati</taxon>
        <taxon>Pseudomonadota</taxon>
        <taxon>Betaproteobacteria</taxon>
        <taxon>Burkholderiales</taxon>
        <taxon>Burkholderiaceae</taxon>
        <taxon>Trinickia</taxon>
    </lineage>
</organism>
<dbReference type="RefSeq" id="WP_137330727.1">
    <property type="nucleotide sequence ID" value="NZ_CP040077.1"/>
</dbReference>
<name>A0A4P8IK07_9BURK</name>
<gene>
    <name evidence="1" type="ORF">FAZ95_01010</name>
</gene>
<dbReference type="Proteomes" id="UP000298656">
    <property type="component" value="Chromosome 1"/>
</dbReference>